<dbReference type="Proteomes" id="UP000837857">
    <property type="component" value="Chromosome 23"/>
</dbReference>
<name>A0ABN8IJ22_9NEOP</name>
<accession>A0ABN8IJ22</accession>
<evidence type="ECO:0000313" key="2">
    <source>
        <dbReference type="EMBL" id="CAH2056647.1"/>
    </source>
</evidence>
<protein>
    <submittedName>
        <fullName evidence="2">Uncharacterized protein</fullName>
    </submittedName>
</protein>
<evidence type="ECO:0000256" key="1">
    <source>
        <dbReference type="SAM" id="MobiDB-lite"/>
    </source>
</evidence>
<evidence type="ECO:0000313" key="3">
    <source>
        <dbReference type="Proteomes" id="UP000837857"/>
    </source>
</evidence>
<organism evidence="2 3">
    <name type="scientific">Iphiclides podalirius</name>
    <name type="common">scarce swallowtail</name>
    <dbReference type="NCBI Taxonomy" id="110791"/>
    <lineage>
        <taxon>Eukaryota</taxon>
        <taxon>Metazoa</taxon>
        <taxon>Ecdysozoa</taxon>
        <taxon>Arthropoda</taxon>
        <taxon>Hexapoda</taxon>
        <taxon>Insecta</taxon>
        <taxon>Pterygota</taxon>
        <taxon>Neoptera</taxon>
        <taxon>Endopterygota</taxon>
        <taxon>Lepidoptera</taxon>
        <taxon>Glossata</taxon>
        <taxon>Ditrysia</taxon>
        <taxon>Papilionoidea</taxon>
        <taxon>Papilionidae</taxon>
        <taxon>Papilioninae</taxon>
        <taxon>Iphiclides</taxon>
    </lineage>
</organism>
<proteinExistence type="predicted"/>
<reference evidence="2" key="1">
    <citation type="submission" date="2022-03" db="EMBL/GenBank/DDBJ databases">
        <authorList>
            <person name="Martin H S."/>
        </authorList>
    </citation>
    <scope>NUCLEOTIDE SEQUENCE</scope>
</reference>
<feature type="compositionally biased region" description="Basic and acidic residues" evidence="1">
    <location>
        <begin position="36"/>
        <end position="47"/>
    </location>
</feature>
<feature type="region of interest" description="Disordered" evidence="1">
    <location>
        <begin position="1"/>
        <end position="71"/>
    </location>
</feature>
<feature type="compositionally biased region" description="Basic and acidic residues" evidence="1">
    <location>
        <begin position="12"/>
        <end position="25"/>
    </location>
</feature>
<gene>
    <name evidence="2" type="ORF">IPOD504_LOCUS9815</name>
</gene>
<keyword evidence="3" id="KW-1185">Reference proteome</keyword>
<sequence>MESVTAAGAKAELPHAARMRRDTLETSRGPLLGRSWEVDGEMKDKRTTNRAPPPPAPANNARKQTKAPPRGVHLHARRWRCSLAGHVVDCAAAALCAVLGLADWEVGTAHLLPSAITADGRSFRIDCFYISDAIR</sequence>
<dbReference type="EMBL" id="OW152835">
    <property type="protein sequence ID" value="CAH2056647.1"/>
    <property type="molecule type" value="Genomic_DNA"/>
</dbReference>
<feature type="non-terminal residue" evidence="2">
    <location>
        <position position="1"/>
    </location>
</feature>